<name>K3X3A7_GLOUD</name>
<dbReference type="Proteomes" id="UP000019132">
    <property type="component" value="Unassembled WGS sequence"/>
</dbReference>
<reference evidence="2" key="2">
    <citation type="submission" date="2010-04" db="EMBL/GenBank/DDBJ databases">
        <authorList>
            <person name="Buell R."/>
            <person name="Hamilton J."/>
            <person name="Hostetler J."/>
        </authorList>
    </citation>
    <scope>NUCLEOTIDE SEQUENCE [LARGE SCALE GENOMIC DNA]</scope>
    <source>
        <strain evidence="2">DAOM:BR144</strain>
    </source>
</reference>
<dbReference type="EMBL" id="GL376611">
    <property type="status" value="NOT_ANNOTATED_CDS"/>
    <property type="molecule type" value="Genomic_DNA"/>
</dbReference>
<dbReference type="HOGENOM" id="CLU_044930_0_0_1"/>
<protein>
    <submittedName>
        <fullName evidence="1">Uncharacterized protein</fullName>
    </submittedName>
</protein>
<dbReference type="EnsemblProtists" id="PYU1_T011706">
    <property type="protein sequence ID" value="PYU1_T011706"/>
    <property type="gene ID" value="PYU1_G011680"/>
</dbReference>
<evidence type="ECO:0000313" key="1">
    <source>
        <dbReference type="EnsemblProtists" id="PYU1_T011706"/>
    </source>
</evidence>
<sequence>MVRLSEAGSLQAYESGVDIFVDAANCKARSERLSKTDEVRFLRDEAKRLSAQLHHLVSKWGVEISDKSLLLVACEAAKARWATAQSEAAQQRLKEQLLMQQLYLASLQHMATKSPLTPSFSSSSIFDALHEPIQLCASDAQAERMRQLLDRTKTALRVAPPLLDKFTNEYIDCATPLMPYLTTNITSDREFTYLSVVSVTKIERATVDRAYPAVLQYFNTLGIELARHYGVKHDIEVRSHVAFLYDDTRAKVDVTRFAFVKTLYELSPTCNYSQIRYSSGSPFASVSNTVFATSKTSAMGLIVLDFVDDDETFPELSYDKNLGSTASTNLERKRRDFSTALDYTNGVS</sequence>
<dbReference type="eggNOG" id="ENOG502SJN5">
    <property type="taxonomic scope" value="Eukaryota"/>
</dbReference>
<dbReference type="VEuPathDB" id="FungiDB:PYU1_G011680"/>
<keyword evidence="2" id="KW-1185">Reference proteome</keyword>
<dbReference type="AlphaFoldDB" id="K3X3A7"/>
<evidence type="ECO:0000313" key="2">
    <source>
        <dbReference type="Proteomes" id="UP000019132"/>
    </source>
</evidence>
<reference evidence="1" key="3">
    <citation type="submission" date="2015-02" db="UniProtKB">
        <authorList>
            <consortium name="EnsemblProtists"/>
        </authorList>
    </citation>
    <scope>IDENTIFICATION</scope>
    <source>
        <strain evidence="1">DAOM BR144</strain>
    </source>
</reference>
<organism evidence="1 2">
    <name type="scientific">Globisporangium ultimum (strain ATCC 200006 / CBS 805.95 / DAOM BR144)</name>
    <name type="common">Pythium ultimum</name>
    <dbReference type="NCBI Taxonomy" id="431595"/>
    <lineage>
        <taxon>Eukaryota</taxon>
        <taxon>Sar</taxon>
        <taxon>Stramenopiles</taxon>
        <taxon>Oomycota</taxon>
        <taxon>Peronosporomycetes</taxon>
        <taxon>Pythiales</taxon>
        <taxon>Pythiaceae</taxon>
        <taxon>Globisporangium</taxon>
    </lineage>
</organism>
<dbReference type="InParanoid" id="K3X3A7"/>
<proteinExistence type="predicted"/>
<reference evidence="2" key="1">
    <citation type="journal article" date="2010" name="Genome Biol.">
        <title>Genome sequence of the necrotrophic plant pathogen Pythium ultimum reveals original pathogenicity mechanisms and effector repertoire.</title>
        <authorList>
            <person name="Levesque C.A."/>
            <person name="Brouwer H."/>
            <person name="Cano L."/>
            <person name="Hamilton J.P."/>
            <person name="Holt C."/>
            <person name="Huitema E."/>
            <person name="Raffaele S."/>
            <person name="Robideau G.P."/>
            <person name="Thines M."/>
            <person name="Win J."/>
            <person name="Zerillo M.M."/>
            <person name="Beakes G.W."/>
            <person name="Boore J.L."/>
            <person name="Busam D."/>
            <person name="Dumas B."/>
            <person name="Ferriera S."/>
            <person name="Fuerstenberg S.I."/>
            <person name="Gachon C.M."/>
            <person name="Gaulin E."/>
            <person name="Govers F."/>
            <person name="Grenville-Briggs L."/>
            <person name="Horner N."/>
            <person name="Hostetler J."/>
            <person name="Jiang R.H."/>
            <person name="Johnson J."/>
            <person name="Krajaejun T."/>
            <person name="Lin H."/>
            <person name="Meijer H.J."/>
            <person name="Moore B."/>
            <person name="Morris P."/>
            <person name="Phuntmart V."/>
            <person name="Puiu D."/>
            <person name="Shetty J."/>
            <person name="Stajich J.E."/>
            <person name="Tripathy S."/>
            <person name="Wawra S."/>
            <person name="van West P."/>
            <person name="Whitty B.R."/>
            <person name="Coutinho P.M."/>
            <person name="Henrissat B."/>
            <person name="Martin F."/>
            <person name="Thomas P.D."/>
            <person name="Tyler B.M."/>
            <person name="De Vries R.P."/>
            <person name="Kamoun S."/>
            <person name="Yandell M."/>
            <person name="Tisserat N."/>
            <person name="Buell C.R."/>
        </authorList>
    </citation>
    <scope>NUCLEOTIDE SEQUENCE</scope>
    <source>
        <strain evidence="2">DAOM:BR144</strain>
    </source>
</reference>
<accession>K3X3A7</accession>